<dbReference type="PROSITE" id="PS50157">
    <property type="entry name" value="ZINC_FINGER_C2H2_2"/>
    <property type="match status" value="4"/>
</dbReference>
<dbReference type="GO" id="GO:0008270">
    <property type="term" value="F:zinc ion binding"/>
    <property type="evidence" value="ECO:0007669"/>
    <property type="project" value="UniProtKB-KW"/>
</dbReference>
<evidence type="ECO:0000313" key="14">
    <source>
        <dbReference type="Ensembl" id="ENSORLP00015020112.1"/>
    </source>
</evidence>
<name>A0A3P9IJ58_ORYLA</name>
<evidence type="ECO:0000256" key="9">
    <source>
        <dbReference type="ARBA" id="ARBA00023242"/>
    </source>
</evidence>
<evidence type="ECO:0000259" key="13">
    <source>
        <dbReference type="PROSITE" id="PS50157"/>
    </source>
</evidence>
<evidence type="ECO:0000256" key="1">
    <source>
        <dbReference type="ARBA" id="ARBA00004123"/>
    </source>
</evidence>
<feature type="compositionally biased region" description="Basic and acidic residues" evidence="11">
    <location>
        <begin position="99"/>
        <end position="114"/>
    </location>
</feature>
<dbReference type="Pfam" id="PF13912">
    <property type="entry name" value="zf-C2H2_6"/>
    <property type="match status" value="2"/>
</dbReference>
<dbReference type="SMART" id="SM00355">
    <property type="entry name" value="ZnF_C2H2"/>
    <property type="match status" value="5"/>
</dbReference>
<feature type="domain" description="C2H2-type" evidence="13">
    <location>
        <begin position="213"/>
        <end position="240"/>
    </location>
</feature>
<keyword evidence="7" id="KW-0238">DNA-binding</keyword>
<evidence type="ECO:0000256" key="6">
    <source>
        <dbReference type="ARBA" id="ARBA00023015"/>
    </source>
</evidence>
<keyword evidence="12" id="KW-0732">Signal</keyword>
<keyword evidence="8" id="KW-0804">Transcription</keyword>
<feature type="region of interest" description="Disordered" evidence="11">
    <location>
        <begin position="99"/>
        <end position="156"/>
    </location>
</feature>
<evidence type="ECO:0000256" key="12">
    <source>
        <dbReference type="SAM" id="SignalP"/>
    </source>
</evidence>
<feature type="compositionally biased region" description="Basic and acidic residues" evidence="11">
    <location>
        <begin position="129"/>
        <end position="150"/>
    </location>
</feature>
<evidence type="ECO:0000256" key="11">
    <source>
        <dbReference type="SAM" id="MobiDB-lite"/>
    </source>
</evidence>
<evidence type="ECO:0000256" key="3">
    <source>
        <dbReference type="ARBA" id="ARBA00022737"/>
    </source>
</evidence>
<evidence type="ECO:0000256" key="10">
    <source>
        <dbReference type="PROSITE-ProRule" id="PRU00042"/>
    </source>
</evidence>
<dbReference type="FunFam" id="3.30.160.60:FF:000322">
    <property type="entry name" value="GDNF-inducible zinc finger protein 1"/>
    <property type="match status" value="1"/>
</dbReference>
<reference evidence="14 15" key="2">
    <citation type="submission" date="2017-04" db="EMBL/GenBank/DDBJ databases">
        <title>CpG methylation of centromeres and impact of large insertions on vertebrate speciation.</title>
        <authorList>
            <person name="Ichikawa K."/>
            <person name="Yoshimura J."/>
            <person name="Morishita S."/>
        </authorList>
    </citation>
    <scope>NUCLEOTIDE SEQUENCE</scope>
    <source>
        <strain evidence="14 15">HSOK</strain>
    </source>
</reference>
<dbReference type="InterPro" id="IPR013087">
    <property type="entry name" value="Znf_C2H2_type"/>
</dbReference>
<evidence type="ECO:0000256" key="7">
    <source>
        <dbReference type="ARBA" id="ARBA00023125"/>
    </source>
</evidence>
<dbReference type="AlphaFoldDB" id="A0A3P9IJ58"/>
<dbReference type="Gene3D" id="3.30.160.60">
    <property type="entry name" value="Classic Zinc Finger"/>
    <property type="match status" value="3"/>
</dbReference>
<proteinExistence type="predicted"/>
<keyword evidence="6" id="KW-0805">Transcription regulation</keyword>
<protein>
    <recommendedName>
        <fullName evidence="13">C2H2-type domain-containing protein</fullName>
    </recommendedName>
</protein>
<dbReference type="PANTHER" id="PTHR24399">
    <property type="entry name" value="ZINC FINGER AND BTB DOMAIN-CONTAINING"/>
    <property type="match status" value="1"/>
</dbReference>
<keyword evidence="4 10" id="KW-0863">Zinc-finger</keyword>
<keyword evidence="5" id="KW-0862">Zinc</keyword>
<reference evidence="14" key="3">
    <citation type="submission" date="2025-08" db="UniProtKB">
        <authorList>
            <consortium name="Ensembl"/>
        </authorList>
    </citation>
    <scope>IDENTIFICATION</scope>
    <source>
        <strain evidence="14">HSOK</strain>
    </source>
</reference>
<dbReference type="Proteomes" id="UP000265200">
    <property type="component" value="Chromosome 18"/>
</dbReference>
<dbReference type="InterPro" id="IPR036236">
    <property type="entry name" value="Znf_C2H2_sf"/>
</dbReference>
<dbReference type="GO" id="GO:0005634">
    <property type="term" value="C:nucleus"/>
    <property type="evidence" value="ECO:0007669"/>
    <property type="project" value="UniProtKB-SubCell"/>
</dbReference>
<dbReference type="PANTHER" id="PTHR24399:SF23">
    <property type="entry name" value="C2H2-TYPE DOMAIN-CONTAINING PROTEIN"/>
    <property type="match status" value="1"/>
</dbReference>
<evidence type="ECO:0000256" key="8">
    <source>
        <dbReference type="ARBA" id="ARBA00023163"/>
    </source>
</evidence>
<reference key="1">
    <citation type="journal article" date="2007" name="Nature">
        <title>The medaka draft genome and insights into vertebrate genome evolution.</title>
        <authorList>
            <person name="Kasahara M."/>
            <person name="Naruse K."/>
            <person name="Sasaki S."/>
            <person name="Nakatani Y."/>
            <person name="Qu W."/>
            <person name="Ahsan B."/>
            <person name="Yamada T."/>
            <person name="Nagayasu Y."/>
            <person name="Doi K."/>
            <person name="Kasai Y."/>
            <person name="Jindo T."/>
            <person name="Kobayashi D."/>
            <person name="Shimada A."/>
            <person name="Toyoda A."/>
            <person name="Kuroki Y."/>
            <person name="Fujiyama A."/>
            <person name="Sasaki T."/>
            <person name="Shimizu A."/>
            <person name="Asakawa S."/>
            <person name="Shimizu N."/>
            <person name="Hashimoto S."/>
            <person name="Yang J."/>
            <person name="Lee Y."/>
            <person name="Matsushima K."/>
            <person name="Sugano S."/>
            <person name="Sakaizumi M."/>
            <person name="Narita T."/>
            <person name="Ohishi K."/>
            <person name="Haga S."/>
            <person name="Ohta F."/>
            <person name="Nomoto H."/>
            <person name="Nogata K."/>
            <person name="Morishita T."/>
            <person name="Endo T."/>
            <person name="Shin-I T."/>
            <person name="Takeda H."/>
            <person name="Morishita S."/>
            <person name="Kohara Y."/>
        </authorList>
    </citation>
    <scope>NUCLEOTIDE SEQUENCE [LARGE SCALE GENOMIC DNA]</scope>
    <source>
        <strain>Hd-rR</strain>
    </source>
</reference>
<dbReference type="PROSITE" id="PS00028">
    <property type="entry name" value="ZINC_FINGER_C2H2_1"/>
    <property type="match status" value="4"/>
</dbReference>
<feature type="signal peptide" evidence="12">
    <location>
        <begin position="1"/>
        <end position="25"/>
    </location>
</feature>
<feature type="domain" description="C2H2-type" evidence="13">
    <location>
        <begin position="269"/>
        <end position="296"/>
    </location>
</feature>
<dbReference type="Pfam" id="PF00096">
    <property type="entry name" value="zf-C2H2"/>
    <property type="match status" value="3"/>
</dbReference>
<evidence type="ECO:0000256" key="2">
    <source>
        <dbReference type="ARBA" id="ARBA00022723"/>
    </source>
</evidence>
<feature type="compositionally biased region" description="Acidic residues" evidence="11">
    <location>
        <begin position="115"/>
        <end position="128"/>
    </location>
</feature>
<dbReference type="GO" id="GO:0003677">
    <property type="term" value="F:DNA binding"/>
    <property type="evidence" value="ECO:0007669"/>
    <property type="project" value="UniProtKB-KW"/>
</dbReference>
<feature type="domain" description="C2H2-type" evidence="13">
    <location>
        <begin position="159"/>
        <end position="186"/>
    </location>
</feature>
<keyword evidence="2" id="KW-0479">Metal-binding</keyword>
<organism evidence="14 15">
    <name type="scientific">Oryzias latipes</name>
    <name type="common">Japanese rice fish</name>
    <name type="synonym">Japanese killifish</name>
    <dbReference type="NCBI Taxonomy" id="8090"/>
    <lineage>
        <taxon>Eukaryota</taxon>
        <taxon>Metazoa</taxon>
        <taxon>Chordata</taxon>
        <taxon>Craniata</taxon>
        <taxon>Vertebrata</taxon>
        <taxon>Euteleostomi</taxon>
        <taxon>Actinopterygii</taxon>
        <taxon>Neopterygii</taxon>
        <taxon>Teleostei</taxon>
        <taxon>Neoteleostei</taxon>
        <taxon>Acanthomorphata</taxon>
        <taxon>Ovalentaria</taxon>
        <taxon>Atherinomorphae</taxon>
        <taxon>Beloniformes</taxon>
        <taxon>Adrianichthyidae</taxon>
        <taxon>Oryziinae</taxon>
        <taxon>Oryzias</taxon>
    </lineage>
</organism>
<evidence type="ECO:0000256" key="5">
    <source>
        <dbReference type="ARBA" id="ARBA00022833"/>
    </source>
</evidence>
<keyword evidence="3" id="KW-0677">Repeat</keyword>
<sequence length="328" mass="37161">MKLWASSALVNFCTTSLYISTGVAGDKMPCLSPSWHRCWRVVTKCLRCLCNSAATSSSEVTNVLIYLMKVEMFRHQALLCSPSNVRFLLLCSSGPHGFREEAGSKDSPEPLRDSEVDDVDQDDASAEDPEWKLESKQQKEVKKTADKTDKSPGGQRKKRACKVCGFLYKSLGSLVKHMWTHMDEPQRVCGVCGDTFESPDELKEHLRTYNKVLKCEECGKTFVTIHVFKRHLDLHSRKVDIRCDECGKTFGTKNGLIVHSWSHIEERPYKCDICDKAFGLKSLLKAHRRNHGNQGLIKYHLVMQEPWFLSSSEVTHDKSSGHSICSDK</sequence>
<comment type="subcellular location">
    <subcellularLocation>
        <location evidence="1">Nucleus</location>
    </subcellularLocation>
</comment>
<keyword evidence="9" id="KW-0539">Nucleus</keyword>
<dbReference type="Ensembl" id="ENSORLT00015035862.1">
    <property type="protein sequence ID" value="ENSORLP00015020112.1"/>
    <property type="gene ID" value="ENSORLG00015021205.1"/>
</dbReference>
<feature type="chain" id="PRO_5018248913" description="C2H2-type domain-containing protein" evidence="12">
    <location>
        <begin position="26"/>
        <end position="328"/>
    </location>
</feature>
<reference evidence="14" key="4">
    <citation type="submission" date="2025-09" db="UniProtKB">
        <authorList>
            <consortium name="Ensembl"/>
        </authorList>
    </citation>
    <scope>IDENTIFICATION</scope>
    <source>
        <strain evidence="14">HSOK</strain>
    </source>
</reference>
<dbReference type="SUPFAM" id="SSF57667">
    <property type="entry name" value="beta-beta-alpha zinc fingers"/>
    <property type="match status" value="3"/>
</dbReference>
<feature type="domain" description="C2H2-type" evidence="13">
    <location>
        <begin position="241"/>
        <end position="268"/>
    </location>
</feature>
<evidence type="ECO:0000256" key="4">
    <source>
        <dbReference type="ARBA" id="ARBA00022771"/>
    </source>
</evidence>
<accession>A0A3P9IJ58</accession>
<evidence type="ECO:0000313" key="15">
    <source>
        <dbReference type="Proteomes" id="UP000265200"/>
    </source>
</evidence>